<evidence type="ECO:0000313" key="1">
    <source>
        <dbReference type="EMBL" id="ABS04022.1"/>
    </source>
</evidence>
<proteinExistence type="predicted"/>
<protein>
    <submittedName>
        <fullName evidence="1">Uncharacterized protein</fullName>
    </submittedName>
</protein>
<dbReference type="EMBL" id="CP000750">
    <property type="protein sequence ID" value="ABS04022.1"/>
    <property type="molecule type" value="Genomic_DNA"/>
</dbReference>
<reference evidence="2" key="1">
    <citation type="journal article" date="2008" name="PLoS ONE">
        <title>Survival in nuclear waste, extreme resistance, and potential applications gleaned from the genome sequence of Kineococcus radiotolerans SRS30216.</title>
        <authorList>
            <person name="Bagwell C.E."/>
            <person name="Bhat S."/>
            <person name="Hawkins G.M."/>
            <person name="Smith B.W."/>
            <person name="Biswas T."/>
            <person name="Hoover T.R."/>
            <person name="Saunders E."/>
            <person name="Han C.S."/>
            <person name="Tsodikov O.V."/>
            <person name="Shimkets L.J."/>
        </authorList>
    </citation>
    <scope>NUCLEOTIDE SEQUENCE [LARGE SCALE GENOMIC DNA]</scope>
    <source>
        <strain evidence="2">ATCC BAA-149 / DSM 14245 / SRS30216</strain>
    </source>
</reference>
<evidence type="ECO:0000313" key="2">
    <source>
        <dbReference type="Proteomes" id="UP000001116"/>
    </source>
</evidence>
<dbReference type="HOGENOM" id="CLU_2916443_0_0_11"/>
<gene>
    <name evidence="1" type="ordered locus">Krad_2547</name>
</gene>
<sequence>MAPINNQRLIDDEGGWTTTVAAITTSTGTWRIRIALGSLATCRLLRRQEFLIPPAVIPVMR</sequence>
<organism evidence="1 2">
    <name type="scientific">Kineococcus radiotolerans (strain ATCC BAA-149 / DSM 14245 / SRS30216)</name>
    <dbReference type="NCBI Taxonomy" id="266940"/>
    <lineage>
        <taxon>Bacteria</taxon>
        <taxon>Bacillati</taxon>
        <taxon>Actinomycetota</taxon>
        <taxon>Actinomycetes</taxon>
        <taxon>Kineosporiales</taxon>
        <taxon>Kineosporiaceae</taxon>
        <taxon>Kineococcus</taxon>
    </lineage>
</organism>
<dbReference type="AlphaFoldDB" id="A6WB33"/>
<name>A6WB33_KINRD</name>
<dbReference type="KEGG" id="kra:Krad_2547"/>
<accession>A6WB33</accession>
<dbReference type="STRING" id="266940.Krad_2547"/>
<dbReference type="Proteomes" id="UP000001116">
    <property type="component" value="Chromosome"/>
</dbReference>
<keyword evidence="2" id="KW-1185">Reference proteome</keyword>